<dbReference type="AlphaFoldDB" id="A0A291GDC7"/>
<dbReference type="PANTHER" id="PTHR43630">
    <property type="entry name" value="POLY-BETA-1,6-N-ACETYL-D-GLUCOSAMINE SYNTHASE"/>
    <property type="match status" value="1"/>
</dbReference>
<comment type="similarity">
    <text evidence="1">Belongs to the glycosyltransferase 2 family. WaaE/KdtX subfamily.</text>
</comment>
<dbReference type="PANTHER" id="PTHR43630:SF2">
    <property type="entry name" value="GLYCOSYLTRANSFERASE"/>
    <property type="match status" value="1"/>
</dbReference>
<dbReference type="CDD" id="cd02511">
    <property type="entry name" value="Beta4Glucosyltransferase"/>
    <property type="match status" value="1"/>
</dbReference>
<dbReference type="GO" id="GO:0016740">
    <property type="term" value="F:transferase activity"/>
    <property type="evidence" value="ECO:0007669"/>
    <property type="project" value="UniProtKB-KW"/>
</dbReference>
<feature type="domain" description="Glycosyltransferase 2-like" evidence="3">
    <location>
        <begin position="31"/>
        <end position="135"/>
    </location>
</feature>
<dbReference type="EMBL" id="CP022196">
    <property type="protein sequence ID" value="ATG48148.1"/>
    <property type="molecule type" value="Genomic_DNA"/>
</dbReference>
<proteinExistence type="inferred from homology"/>
<gene>
    <name evidence="4" type="ORF">CEW89_11540</name>
</gene>
<keyword evidence="5" id="KW-1185">Reference proteome</keyword>
<dbReference type="SUPFAM" id="SSF53448">
    <property type="entry name" value="Nucleotide-diphospho-sugar transferases"/>
    <property type="match status" value="1"/>
</dbReference>
<evidence type="ECO:0000313" key="4">
    <source>
        <dbReference type="EMBL" id="ATG48148.1"/>
    </source>
</evidence>
<protein>
    <submittedName>
        <fullName evidence="4">Glycosyl transferase</fullName>
    </submittedName>
</protein>
<dbReference type="InterPro" id="IPR001173">
    <property type="entry name" value="Glyco_trans_2-like"/>
</dbReference>
<dbReference type="Gene3D" id="3.90.550.10">
    <property type="entry name" value="Spore Coat Polysaccharide Biosynthesis Protein SpsA, Chain A"/>
    <property type="match status" value="1"/>
</dbReference>
<dbReference type="Pfam" id="PF00535">
    <property type="entry name" value="Glycos_transf_2"/>
    <property type="match status" value="1"/>
</dbReference>
<feature type="region of interest" description="Disordered" evidence="2">
    <location>
        <begin position="1"/>
        <end position="20"/>
    </location>
</feature>
<organism evidence="4 5">
    <name type="scientific">Celeribacter ethanolicus</name>
    <dbReference type="NCBI Taxonomy" id="1758178"/>
    <lineage>
        <taxon>Bacteria</taxon>
        <taxon>Pseudomonadati</taxon>
        <taxon>Pseudomonadota</taxon>
        <taxon>Alphaproteobacteria</taxon>
        <taxon>Rhodobacterales</taxon>
        <taxon>Roseobacteraceae</taxon>
        <taxon>Celeribacter</taxon>
    </lineage>
</organism>
<sequence>MDRLPRQPSADPETARKISKGTPMTETLTALILTFNEEKHIERCIRSLDGIAERVCVIDSYSTDRTVEIAKSLGAEIVQNAWHGHAAQFQWGLNTLGICSDWTLRIDADEYLDEELRESMSAWLAAPQSTINGVYLRRQIVFLEQPILHGFFYPLNILRLWRSGEGRMEQRRMDEHVILKSPNTTVLKGGDLVDHNLNDLSWWIAKHNTYATLEMISRVEARHIKEASEEVLTGQAARKRWLKEQVYARLPATLRASFYFAYRYVIGRGFLDGKAGFFFHFLQAYWYRTLVEAKYFELQQRAKTAGLTPYAMLQKEGVFPSENEAAVYREGKMEGKNGETAPS</sequence>
<name>A0A291GDC7_9RHOB</name>
<dbReference type="Proteomes" id="UP000217935">
    <property type="component" value="Chromosome"/>
</dbReference>
<accession>A0A291GDC7</accession>
<evidence type="ECO:0000259" key="3">
    <source>
        <dbReference type="Pfam" id="PF00535"/>
    </source>
</evidence>
<evidence type="ECO:0000313" key="5">
    <source>
        <dbReference type="Proteomes" id="UP000217935"/>
    </source>
</evidence>
<evidence type="ECO:0000256" key="1">
    <source>
        <dbReference type="ARBA" id="ARBA00038494"/>
    </source>
</evidence>
<keyword evidence="4" id="KW-0808">Transferase</keyword>
<evidence type="ECO:0000256" key="2">
    <source>
        <dbReference type="SAM" id="MobiDB-lite"/>
    </source>
</evidence>
<reference evidence="4 5" key="1">
    <citation type="submission" date="2017-06" db="EMBL/GenBank/DDBJ databases">
        <title>Celeribacter sp. TSPH2 complete genome sequence.</title>
        <authorList>
            <person name="Woo J.-H."/>
            <person name="Kim H.-S."/>
        </authorList>
    </citation>
    <scope>NUCLEOTIDE SEQUENCE [LARGE SCALE GENOMIC DNA]</scope>
    <source>
        <strain evidence="4 5">TSPH2</strain>
    </source>
</reference>
<dbReference type="InterPro" id="IPR029044">
    <property type="entry name" value="Nucleotide-diphossugar_trans"/>
</dbReference>
<dbReference type="KEGG" id="ceh:CEW89_11540"/>